<gene>
    <name evidence="8" type="ORF">DAPPUDRAFT_211441</name>
</gene>
<sequence length="480" mass="53584">MATSSRFSSIVQLTDLDDFINPSQECIKPAKTANVKQVTSAGSAKIQIGDDGTYTQINKEGQPEKLEKAQITLNDCLACSGCITSAESVLIGQQNHTEFLKLCKEIQLSSESRMYDKIVVGLSSQPILSFANKFQVSPIEARAKLSALFRQLGAAKVFDVESFADMCLVECGHDFVQRFREKSTNATSVPVLASACPGWICYAEKTHGSWILPHISEVKSPQQIAATFIKDLLPNELQTDASRLAVVMIMPCFDKKLEASRSDFLREDQQTKDVDFVITPVEIEQILEELDVEFTDLDSSHVDHLSKAEIPTWNIPSGSGSGGYAEHVLRFAAKELYDVTLEHITFQPVKNSDIREAFLEMDGQQVLSVAICNGFRNIQNLVQKMKRKKRTYDYVEVMACPSGCLNGGAQLRLESNETKILLSNLEILHTKIEKHDIDETKADDLCHAWLGKSSIEERLKRLRTNYHAVQKSTNALTVKW</sequence>
<dbReference type="STRING" id="6669.E9GGZ3"/>
<evidence type="ECO:0000256" key="5">
    <source>
        <dbReference type="ARBA" id="ARBA00023014"/>
    </source>
</evidence>
<keyword evidence="9" id="KW-1185">Reference proteome</keyword>
<accession>E9GGZ3</accession>
<dbReference type="SUPFAM" id="SSF53920">
    <property type="entry name" value="Fe-only hydrogenase"/>
    <property type="match status" value="1"/>
</dbReference>
<reference evidence="8 9" key="1">
    <citation type="journal article" date="2011" name="Science">
        <title>The ecoresponsive genome of Daphnia pulex.</title>
        <authorList>
            <person name="Colbourne J.K."/>
            <person name="Pfrender M.E."/>
            <person name="Gilbert D."/>
            <person name="Thomas W.K."/>
            <person name="Tucker A."/>
            <person name="Oakley T.H."/>
            <person name="Tokishita S."/>
            <person name="Aerts A."/>
            <person name="Arnold G.J."/>
            <person name="Basu M.K."/>
            <person name="Bauer D.J."/>
            <person name="Caceres C.E."/>
            <person name="Carmel L."/>
            <person name="Casola C."/>
            <person name="Choi J.H."/>
            <person name="Detter J.C."/>
            <person name="Dong Q."/>
            <person name="Dusheyko S."/>
            <person name="Eads B.D."/>
            <person name="Frohlich T."/>
            <person name="Geiler-Samerotte K.A."/>
            <person name="Gerlach D."/>
            <person name="Hatcher P."/>
            <person name="Jogdeo S."/>
            <person name="Krijgsveld J."/>
            <person name="Kriventseva E.V."/>
            <person name="Kultz D."/>
            <person name="Laforsch C."/>
            <person name="Lindquist E."/>
            <person name="Lopez J."/>
            <person name="Manak J.R."/>
            <person name="Muller J."/>
            <person name="Pangilinan J."/>
            <person name="Patwardhan R.P."/>
            <person name="Pitluck S."/>
            <person name="Pritham E.J."/>
            <person name="Rechtsteiner A."/>
            <person name="Rho M."/>
            <person name="Rogozin I.B."/>
            <person name="Sakarya O."/>
            <person name="Salamov A."/>
            <person name="Schaack S."/>
            <person name="Shapiro H."/>
            <person name="Shiga Y."/>
            <person name="Skalitzky C."/>
            <person name="Smith Z."/>
            <person name="Souvorov A."/>
            <person name="Sung W."/>
            <person name="Tang Z."/>
            <person name="Tsuchiya D."/>
            <person name="Tu H."/>
            <person name="Vos H."/>
            <person name="Wang M."/>
            <person name="Wolf Y.I."/>
            <person name="Yamagata H."/>
            <person name="Yamada T."/>
            <person name="Ye Y."/>
            <person name="Shaw J.R."/>
            <person name="Andrews J."/>
            <person name="Crease T.J."/>
            <person name="Tang H."/>
            <person name="Lucas S.M."/>
            <person name="Robertson H.M."/>
            <person name="Bork P."/>
            <person name="Koonin E.V."/>
            <person name="Zdobnov E.M."/>
            <person name="Grigoriev I.V."/>
            <person name="Lynch M."/>
            <person name="Boore J.L."/>
        </authorList>
    </citation>
    <scope>NUCLEOTIDE SEQUENCE [LARGE SCALE GENOMIC DNA]</scope>
</reference>
<evidence type="ECO:0000256" key="3">
    <source>
        <dbReference type="ARBA" id="ARBA00022723"/>
    </source>
</evidence>
<dbReference type="FunFam" id="3.30.70.20:FF:000042">
    <property type="entry name" value="Cytosolic Fe-S cluster assembly factor NAR1"/>
    <property type="match status" value="1"/>
</dbReference>
<evidence type="ECO:0000259" key="7">
    <source>
        <dbReference type="Pfam" id="PF02906"/>
    </source>
</evidence>
<dbReference type="KEGG" id="dpx:DAPPUDRAFT_211441"/>
<keyword evidence="3" id="KW-0479">Metal-binding</keyword>
<evidence type="ECO:0000256" key="6">
    <source>
        <dbReference type="ARBA" id="ARBA00025700"/>
    </source>
</evidence>
<keyword evidence="4" id="KW-0408">Iron</keyword>
<dbReference type="GO" id="GO:0097361">
    <property type="term" value="C:cytosolic [4Fe-4S] assembly targeting complex"/>
    <property type="evidence" value="ECO:0000318"/>
    <property type="project" value="GO_Central"/>
</dbReference>
<dbReference type="Pfam" id="PF02906">
    <property type="entry name" value="Fe_hyd_lg_C"/>
    <property type="match status" value="1"/>
</dbReference>
<dbReference type="HOGENOM" id="CLU_018240_0_0_1"/>
<dbReference type="InterPro" id="IPR009016">
    <property type="entry name" value="Fe_hydrogenase"/>
</dbReference>
<evidence type="ECO:0000313" key="8">
    <source>
        <dbReference type="EMBL" id="EFX81112.1"/>
    </source>
</evidence>
<evidence type="ECO:0000256" key="4">
    <source>
        <dbReference type="ARBA" id="ARBA00023004"/>
    </source>
</evidence>
<dbReference type="GO" id="GO:0046872">
    <property type="term" value="F:metal ion binding"/>
    <property type="evidence" value="ECO:0007669"/>
    <property type="project" value="UniProtKB-KW"/>
</dbReference>
<keyword evidence="2" id="KW-0004">4Fe-4S</keyword>
<dbReference type="FunCoup" id="E9GGZ3">
    <property type="interactions" value="472"/>
</dbReference>
<dbReference type="eggNOG" id="KOG2439">
    <property type="taxonomic scope" value="Eukaryota"/>
</dbReference>
<dbReference type="OMA" id="GYLHHVL"/>
<dbReference type="GO" id="GO:0051539">
    <property type="term" value="F:4 iron, 4 sulfur cluster binding"/>
    <property type="evidence" value="ECO:0007669"/>
    <property type="project" value="UniProtKB-KW"/>
</dbReference>
<dbReference type="PANTHER" id="PTHR11615">
    <property type="entry name" value="NITRATE, FORMATE, IRON DEHYDROGENASE"/>
    <property type="match status" value="1"/>
</dbReference>
<dbReference type="InParanoid" id="E9GGZ3"/>
<comment type="similarity">
    <text evidence="1">Belongs to the NARF family.</text>
</comment>
<dbReference type="EMBL" id="GL732544">
    <property type="protein sequence ID" value="EFX81112.1"/>
    <property type="molecule type" value="Genomic_DNA"/>
</dbReference>
<dbReference type="OrthoDB" id="10253113at2759"/>
<evidence type="ECO:0000256" key="2">
    <source>
        <dbReference type="ARBA" id="ARBA00022485"/>
    </source>
</evidence>
<protein>
    <recommendedName>
        <fullName evidence="7">Iron hydrogenase large subunit C-terminal domain-containing protein</fullName>
    </recommendedName>
</protein>
<dbReference type="Proteomes" id="UP000000305">
    <property type="component" value="Unassembled WGS sequence"/>
</dbReference>
<comment type="function">
    <text evidence="6">Component of the cytosolic iron-sulfur (Fe/S) protein assembly machinery. Required for maturation of extramitochondrial Fe/S proteins.</text>
</comment>
<dbReference type="PhylomeDB" id="E9GGZ3"/>
<dbReference type="Gene3D" id="3.40.50.1780">
    <property type="match status" value="1"/>
</dbReference>
<dbReference type="InterPro" id="IPR050340">
    <property type="entry name" value="Cytosolic_Fe-S_CAF"/>
</dbReference>
<proteinExistence type="inferred from homology"/>
<dbReference type="AlphaFoldDB" id="E9GGZ3"/>
<evidence type="ECO:0000256" key="1">
    <source>
        <dbReference type="ARBA" id="ARBA00006596"/>
    </source>
</evidence>
<dbReference type="InterPro" id="IPR004108">
    <property type="entry name" value="Fe_hydrogenase_lsu_C"/>
</dbReference>
<evidence type="ECO:0000313" key="9">
    <source>
        <dbReference type="Proteomes" id="UP000000305"/>
    </source>
</evidence>
<dbReference type="Gene3D" id="3.40.950.10">
    <property type="entry name" value="Fe-only Hydrogenase (Larger Subunit), Chain L, domain 3"/>
    <property type="match status" value="1"/>
</dbReference>
<keyword evidence="5" id="KW-0411">Iron-sulfur</keyword>
<feature type="domain" description="Iron hydrogenase large subunit C-terminal" evidence="7">
    <location>
        <begin position="117"/>
        <end position="408"/>
    </location>
</feature>
<organism evidence="8 9">
    <name type="scientific">Daphnia pulex</name>
    <name type="common">Water flea</name>
    <dbReference type="NCBI Taxonomy" id="6669"/>
    <lineage>
        <taxon>Eukaryota</taxon>
        <taxon>Metazoa</taxon>
        <taxon>Ecdysozoa</taxon>
        <taxon>Arthropoda</taxon>
        <taxon>Crustacea</taxon>
        <taxon>Branchiopoda</taxon>
        <taxon>Diplostraca</taxon>
        <taxon>Cladocera</taxon>
        <taxon>Anomopoda</taxon>
        <taxon>Daphniidae</taxon>
        <taxon>Daphnia</taxon>
    </lineage>
</organism>
<name>E9GGZ3_DAPPU</name>